<protein>
    <submittedName>
        <fullName evidence="2">Uncharacterized protein</fullName>
    </submittedName>
</protein>
<proteinExistence type="predicted"/>
<keyword evidence="1" id="KW-0175">Coiled coil</keyword>
<reference evidence="2 3" key="1">
    <citation type="journal article" date="2018" name="Front. Plant Sci.">
        <title>Red Clover (Trifolium pratense) and Zigzag Clover (T. medium) - A Picture of Genomic Similarities and Differences.</title>
        <authorList>
            <person name="Dluhosova J."/>
            <person name="Istvanek J."/>
            <person name="Nedelnik J."/>
            <person name="Repkova J."/>
        </authorList>
    </citation>
    <scope>NUCLEOTIDE SEQUENCE [LARGE SCALE GENOMIC DNA]</scope>
    <source>
        <strain evidence="3">cv. 10/8</strain>
        <tissue evidence="2">Leaf</tissue>
    </source>
</reference>
<organism evidence="2 3">
    <name type="scientific">Trifolium medium</name>
    <dbReference type="NCBI Taxonomy" id="97028"/>
    <lineage>
        <taxon>Eukaryota</taxon>
        <taxon>Viridiplantae</taxon>
        <taxon>Streptophyta</taxon>
        <taxon>Embryophyta</taxon>
        <taxon>Tracheophyta</taxon>
        <taxon>Spermatophyta</taxon>
        <taxon>Magnoliopsida</taxon>
        <taxon>eudicotyledons</taxon>
        <taxon>Gunneridae</taxon>
        <taxon>Pentapetalae</taxon>
        <taxon>rosids</taxon>
        <taxon>fabids</taxon>
        <taxon>Fabales</taxon>
        <taxon>Fabaceae</taxon>
        <taxon>Papilionoideae</taxon>
        <taxon>50 kb inversion clade</taxon>
        <taxon>NPAAA clade</taxon>
        <taxon>Hologalegina</taxon>
        <taxon>IRL clade</taxon>
        <taxon>Trifolieae</taxon>
        <taxon>Trifolium</taxon>
    </lineage>
</organism>
<evidence type="ECO:0000313" key="2">
    <source>
        <dbReference type="EMBL" id="MCI54915.1"/>
    </source>
</evidence>
<name>A0A392T3M8_9FABA</name>
<dbReference type="AlphaFoldDB" id="A0A392T3M8"/>
<accession>A0A392T3M8</accession>
<evidence type="ECO:0000313" key="3">
    <source>
        <dbReference type="Proteomes" id="UP000265520"/>
    </source>
</evidence>
<sequence length="59" mass="6865">MKKQSNNAFLMEATCEDNIAKWRVEIRALETNIAEEELRKEHFNKVATNISRARIEATT</sequence>
<dbReference type="EMBL" id="LXQA010487410">
    <property type="protein sequence ID" value="MCI54915.1"/>
    <property type="molecule type" value="Genomic_DNA"/>
</dbReference>
<keyword evidence="3" id="KW-1185">Reference proteome</keyword>
<feature type="non-terminal residue" evidence="2">
    <location>
        <position position="59"/>
    </location>
</feature>
<comment type="caution">
    <text evidence="2">The sequence shown here is derived from an EMBL/GenBank/DDBJ whole genome shotgun (WGS) entry which is preliminary data.</text>
</comment>
<feature type="coiled-coil region" evidence="1">
    <location>
        <begin position="19"/>
        <end position="46"/>
    </location>
</feature>
<evidence type="ECO:0000256" key="1">
    <source>
        <dbReference type="SAM" id="Coils"/>
    </source>
</evidence>
<dbReference type="Proteomes" id="UP000265520">
    <property type="component" value="Unassembled WGS sequence"/>
</dbReference>